<dbReference type="Proteomes" id="UP000813462">
    <property type="component" value="Unassembled WGS sequence"/>
</dbReference>
<reference evidence="1" key="1">
    <citation type="journal article" date="2021" name="Front. Plant Sci.">
        <title>Chromosome-Scale Genome Assembly for Chinese Sour Jujube and Insights Into Its Genome Evolution and Domestication Signature.</title>
        <authorList>
            <person name="Shen L.-Y."/>
            <person name="Luo H."/>
            <person name="Wang X.-L."/>
            <person name="Wang X.-M."/>
            <person name="Qiu X.-J."/>
            <person name="Liu H."/>
            <person name="Zhou S.-S."/>
            <person name="Jia K.-H."/>
            <person name="Nie S."/>
            <person name="Bao Y.-T."/>
            <person name="Zhang R.-G."/>
            <person name="Yun Q.-Z."/>
            <person name="Chai Y.-H."/>
            <person name="Lu J.-Y."/>
            <person name="Li Y."/>
            <person name="Zhao S.-W."/>
            <person name="Mao J.-F."/>
            <person name="Jia S.-G."/>
            <person name="Mao Y.-M."/>
        </authorList>
    </citation>
    <scope>NUCLEOTIDE SEQUENCE</scope>
    <source>
        <strain evidence="1">AT0</strain>
        <tissue evidence="1">Leaf</tissue>
    </source>
</reference>
<evidence type="ECO:0000313" key="2">
    <source>
        <dbReference type="Proteomes" id="UP000813462"/>
    </source>
</evidence>
<dbReference type="AlphaFoldDB" id="A0A978VNA2"/>
<gene>
    <name evidence="1" type="ORF">FEM48_Zijuj03G0048700</name>
</gene>
<sequence>MKQGRLCFSVFLRDPGLEAELQVNTFVKLCLYALIPGSGYKSIRHPPNRPSIPGALSTVVALAFHVLAKHARGGSILMPARRLHLNCGPLPEKIKLICIQGIRLLFGTRQARLLSCLCI</sequence>
<proteinExistence type="predicted"/>
<dbReference type="EMBL" id="JAEACU010000003">
    <property type="protein sequence ID" value="KAH7537027.1"/>
    <property type="molecule type" value="Genomic_DNA"/>
</dbReference>
<accession>A0A978VNA2</accession>
<organism evidence="1 2">
    <name type="scientific">Ziziphus jujuba var. spinosa</name>
    <dbReference type="NCBI Taxonomy" id="714518"/>
    <lineage>
        <taxon>Eukaryota</taxon>
        <taxon>Viridiplantae</taxon>
        <taxon>Streptophyta</taxon>
        <taxon>Embryophyta</taxon>
        <taxon>Tracheophyta</taxon>
        <taxon>Spermatophyta</taxon>
        <taxon>Magnoliopsida</taxon>
        <taxon>eudicotyledons</taxon>
        <taxon>Gunneridae</taxon>
        <taxon>Pentapetalae</taxon>
        <taxon>rosids</taxon>
        <taxon>fabids</taxon>
        <taxon>Rosales</taxon>
        <taxon>Rhamnaceae</taxon>
        <taxon>Paliureae</taxon>
        <taxon>Ziziphus</taxon>
    </lineage>
</organism>
<name>A0A978VNA2_ZIZJJ</name>
<protein>
    <submittedName>
        <fullName evidence="1">Uncharacterized protein</fullName>
    </submittedName>
</protein>
<comment type="caution">
    <text evidence="1">The sequence shown here is derived from an EMBL/GenBank/DDBJ whole genome shotgun (WGS) entry which is preliminary data.</text>
</comment>
<evidence type="ECO:0000313" key="1">
    <source>
        <dbReference type="EMBL" id="KAH7537027.1"/>
    </source>
</evidence>